<sequence length="97" mass="11464">MIVNDEIFDDLDERGLEYLSSKRRFEHLMPADAERIELFREGRYGAYAYDLEFGWRWVITRDGQEVQEGVALSRTGALSAVRHVLTFYRHIDRHETA</sequence>
<evidence type="ECO:0000313" key="2">
    <source>
        <dbReference type="Proteomes" id="UP001497493"/>
    </source>
</evidence>
<evidence type="ECO:0000313" key="1">
    <source>
        <dbReference type="EMBL" id="CAL1239005.1"/>
    </source>
</evidence>
<reference evidence="1 2" key="1">
    <citation type="submission" date="2024-04" db="EMBL/GenBank/DDBJ databases">
        <authorList>
            <person name="Cremers G."/>
        </authorList>
    </citation>
    <scope>NUCLEOTIDE SEQUENCE [LARGE SCALE GENOMIC DNA]</scope>
    <source>
        <strain evidence="1">MeCH1-AG</strain>
    </source>
</reference>
<gene>
    <name evidence="1" type="ORF">MECH1_V1_0224</name>
</gene>
<keyword evidence="1" id="KW-0503">Monooxygenase</keyword>
<accession>A0ABM9NEH9</accession>
<dbReference type="RefSeq" id="WP_348758604.1">
    <property type="nucleotide sequence ID" value="NZ_OZ026884.1"/>
</dbReference>
<organism evidence="1 2">
    <name type="scientific">Candidatus Methylocalor cossyra</name>
    <dbReference type="NCBI Taxonomy" id="3108543"/>
    <lineage>
        <taxon>Bacteria</taxon>
        <taxon>Pseudomonadati</taxon>
        <taxon>Pseudomonadota</taxon>
        <taxon>Gammaproteobacteria</taxon>
        <taxon>Methylococcales</taxon>
        <taxon>Methylococcaceae</taxon>
        <taxon>Candidatus Methylocalor</taxon>
    </lineage>
</organism>
<keyword evidence="2" id="KW-1185">Reference proteome</keyword>
<keyword evidence="1" id="KW-0560">Oxidoreductase</keyword>
<protein>
    <submittedName>
        <fullName evidence="1">Soluble methane monooxygenase-binding protein MmoD</fullName>
    </submittedName>
</protein>
<dbReference type="Proteomes" id="UP001497493">
    <property type="component" value="Chromosome"/>
</dbReference>
<name>A0ABM9NEH9_9GAMM</name>
<proteinExistence type="predicted"/>
<dbReference type="GO" id="GO:0004497">
    <property type="term" value="F:monooxygenase activity"/>
    <property type="evidence" value="ECO:0007669"/>
    <property type="project" value="UniProtKB-KW"/>
</dbReference>
<dbReference type="EMBL" id="OZ026884">
    <property type="protein sequence ID" value="CAL1239005.1"/>
    <property type="molecule type" value="Genomic_DNA"/>
</dbReference>